<gene>
    <name evidence="9" type="ORF">PCOR1329_LOCUS54175</name>
</gene>
<name>A0ABN9V320_9DINO</name>
<feature type="transmembrane region" description="Helical" evidence="7">
    <location>
        <begin position="843"/>
        <end position="865"/>
    </location>
</feature>
<keyword evidence="5 7" id="KW-0472">Membrane</keyword>
<evidence type="ECO:0000256" key="1">
    <source>
        <dbReference type="ARBA" id="ARBA00004141"/>
    </source>
</evidence>
<evidence type="ECO:0000256" key="6">
    <source>
        <dbReference type="SAM" id="MobiDB-lite"/>
    </source>
</evidence>
<organism evidence="9 10">
    <name type="scientific">Prorocentrum cordatum</name>
    <dbReference type="NCBI Taxonomy" id="2364126"/>
    <lineage>
        <taxon>Eukaryota</taxon>
        <taxon>Sar</taxon>
        <taxon>Alveolata</taxon>
        <taxon>Dinophyceae</taxon>
        <taxon>Prorocentrales</taxon>
        <taxon>Prorocentraceae</taxon>
        <taxon>Prorocentrum</taxon>
    </lineage>
</organism>
<feature type="compositionally biased region" description="Low complexity" evidence="6">
    <location>
        <begin position="61"/>
        <end position="83"/>
    </location>
</feature>
<evidence type="ECO:0000313" key="9">
    <source>
        <dbReference type="EMBL" id="CAK0867177.1"/>
    </source>
</evidence>
<dbReference type="SUPFAM" id="SSF47473">
    <property type="entry name" value="EF-hand"/>
    <property type="match status" value="1"/>
</dbReference>
<accession>A0ABN9V320</accession>
<feature type="compositionally biased region" description="Gly residues" evidence="6">
    <location>
        <begin position="49"/>
        <end position="60"/>
    </location>
</feature>
<feature type="region of interest" description="Disordered" evidence="6">
    <location>
        <begin position="170"/>
        <end position="189"/>
    </location>
</feature>
<protein>
    <recommendedName>
        <fullName evidence="8">EXS domain-containing protein</fullName>
    </recommendedName>
</protein>
<keyword evidence="3" id="KW-0106">Calcium</keyword>
<feature type="domain" description="EXS" evidence="8">
    <location>
        <begin position="849"/>
        <end position="916"/>
    </location>
</feature>
<evidence type="ECO:0000256" key="7">
    <source>
        <dbReference type="SAM" id="Phobius"/>
    </source>
</evidence>
<feature type="region of interest" description="Disordered" evidence="6">
    <location>
        <begin position="954"/>
        <end position="984"/>
    </location>
</feature>
<dbReference type="InterPro" id="IPR018247">
    <property type="entry name" value="EF_Hand_1_Ca_BS"/>
</dbReference>
<evidence type="ECO:0000313" key="10">
    <source>
        <dbReference type="Proteomes" id="UP001189429"/>
    </source>
</evidence>
<dbReference type="Gene3D" id="1.10.238.10">
    <property type="entry name" value="EF-hand"/>
    <property type="match status" value="2"/>
</dbReference>
<dbReference type="InterPro" id="IPR011992">
    <property type="entry name" value="EF-hand-dom_pair"/>
</dbReference>
<evidence type="ECO:0000256" key="4">
    <source>
        <dbReference type="ARBA" id="ARBA00022989"/>
    </source>
</evidence>
<sequence length="984" mass="106857">MLERRPCTAAEWTSQAQLSREIERKRPSTGVLQPPSLASPRRRTPRDGGAAGAWGAGAAGCGSAVAAGASPLISPPSAASLQSVSPRAARPRDSEGAALEMHSRRAGRLLQAAGVYGATAPAPGTPRHEAPRGGASPRRRPSLGPVECSPRYLASARVWPASLQLAKAEPGAPRPLLPPQPPARPSEGPVPAPWLVVEAVGRLSLRGEHGEEHPPPQCWLVVEAPGPGGVEAPAAGSVVLCEEAGGGVASLDGGAVRAVGQERLTVAGAAANLRHAAQGSSPLALRHAAQVLRLLRARLAQDAPCDARQPGPAGLEEELRRLDDLQDYARRLEPFILKNMAFQRRQRRSAPAAPNLRKLEALLSELELGTASASTSWEKRRRMILKGEVAFGALKEFLCRRYGKSSLGWWRAMDANSGNMAMGEVAFYRSCERVGFQPPAPVGLRDLWRYLDQDTNGMLDICELDVRQATELMHFKRWAHDAFGAGPAGIESMFREFDGNNIPGRVSQLEFSRACERLGYDRAAEIFGLLDVDAAGFLVQDHFLFFGRWHPPRHRLGCPSPSSLAEIKRRLLARFEGNALRAWHFGLDKNRNMRLCFREFERATQELLRRPGAEDGADAESIDVAGAWAALDADKSGYVALQEFDRDAHAALLAFTQWAAGRFGSVLRSFKSMDKHGANQLSLSRFRRACGRGPLPLEIVDVVFKGLSTQGFLRQKHVMFLDDWSVSDDYVDSIAPSNFLRGSRPFSELLLQDGGPKNSDLEDGMEVHEAIVRASPLQGLSVSPEVARLVAGLGSREGGEIDRQRRNERVMYFFLGSSSALFVSILVLVGLPPKDEDGTFNQSYFLSSFAVFRVVLSVLLCLWGMGAVAQLCRDNHINHMFILQVDPRCRVSADFFFKKAALLTSLWISSSSACTSSTISGWCCRPWGPAATTRAPRGTMCSTPPRCWRARCSRGSRPPACAPAPTRPRSCAASGAPAWPPCSR</sequence>
<dbReference type="EMBL" id="CAUYUJ010016616">
    <property type="protein sequence ID" value="CAK0867177.1"/>
    <property type="molecule type" value="Genomic_DNA"/>
</dbReference>
<comment type="caution">
    <text evidence="9">The sequence shown here is derived from an EMBL/GenBank/DDBJ whole genome shotgun (WGS) entry which is preliminary data.</text>
</comment>
<keyword evidence="2 7" id="KW-0812">Transmembrane</keyword>
<feature type="region of interest" description="Disordered" evidence="6">
    <location>
        <begin position="117"/>
        <end position="146"/>
    </location>
</feature>
<evidence type="ECO:0000256" key="3">
    <source>
        <dbReference type="ARBA" id="ARBA00022837"/>
    </source>
</evidence>
<feature type="region of interest" description="Disordered" evidence="6">
    <location>
        <begin position="1"/>
        <end position="104"/>
    </location>
</feature>
<evidence type="ECO:0000256" key="2">
    <source>
        <dbReference type="ARBA" id="ARBA00022692"/>
    </source>
</evidence>
<dbReference type="InterPro" id="IPR004342">
    <property type="entry name" value="EXS_C"/>
</dbReference>
<evidence type="ECO:0000256" key="5">
    <source>
        <dbReference type="ARBA" id="ARBA00023136"/>
    </source>
</evidence>
<feature type="transmembrane region" description="Helical" evidence="7">
    <location>
        <begin position="810"/>
        <end position="831"/>
    </location>
</feature>
<dbReference type="Pfam" id="PF03124">
    <property type="entry name" value="EXS"/>
    <property type="match status" value="1"/>
</dbReference>
<keyword evidence="4 7" id="KW-1133">Transmembrane helix</keyword>
<feature type="compositionally biased region" description="Pro residues" evidence="6">
    <location>
        <begin position="172"/>
        <end position="189"/>
    </location>
</feature>
<reference evidence="9" key="1">
    <citation type="submission" date="2023-10" db="EMBL/GenBank/DDBJ databases">
        <authorList>
            <person name="Chen Y."/>
            <person name="Shah S."/>
            <person name="Dougan E. K."/>
            <person name="Thang M."/>
            <person name="Chan C."/>
        </authorList>
    </citation>
    <scope>NUCLEOTIDE SEQUENCE [LARGE SCALE GENOMIC DNA]</scope>
</reference>
<dbReference type="Proteomes" id="UP001189429">
    <property type="component" value="Unassembled WGS sequence"/>
</dbReference>
<dbReference type="PROSITE" id="PS00018">
    <property type="entry name" value="EF_HAND_1"/>
    <property type="match status" value="2"/>
</dbReference>
<evidence type="ECO:0000259" key="8">
    <source>
        <dbReference type="Pfam" id="PF03124"/>
    </source>
</evidence>
<comment type="subcellular location">
    <subcellularLocation>
        <location evidence="1">Membrane</location>
        <topology evidence="1">Multi-pass membrane protein</topology>
    </subcellularLocation>
</comment>
<proteinExistence type="predicted"/>
<keyword evidence="10" id="KW-1185">Reference proteome</keyword>